<dbReference type="AlphaFoldDB" id="M0KD71"/>
<dbReference type="Proteomes" id="UP000011623">
    <property type="component" value="Unassembled WGS sequence"/>
</dbReference>
<reference evidence="1 2" key="1">
    <citation type="journal article" date="2014" name="PLoS Genet.">
        <title>Phylogenetically driven sequencing of extremely halophilic archaea reveals strategies for static and dynamic osmo-response.</title>
        <authorList>
            <person name="Becker E.A."/>
            <person name="Seitzer P.M."/>
            <person name="Tritt A."/>
            <person name="Larsen D."/>
            <person name="Krusor M."/>
            <person name="Yao A.I."/>
            <person name="Wu D."/>
            <person name="Madern D."/>
            <person name="Eisen J.A."/>
            <person name="Darling A.E."/>
            <person name="Facciotti M.T."/>
        </authorList>
    </citation>
    <scope>NUCLEOTIDE SEQUENCE [LARGE SCALE GENOMIC DNA]</scope>
    <source>
        <strain evidence="1 2">JCM 13557</strain>
    </source>
</reference>
<evidence type="ECO:0000313" key="1">
    <source>
        <dbReference type="EMBL" id="EMA18119.1"/>
    </source>
</evidence>
<evidence type="ECO:0000313" key="2">
    <source>
        <dbReference type="Proteomes" id="UP000011623"/>
    </source>
</evidence>
<accession>M0KD71</accession>
<protein>
    <submittedName>
        <fullName evidence="1">Uncharacterized protein</fullName>
    </submittedName>
</protein>
<gene>
    <name evidence="1" type="ORF">C442_14795</name>
</gene>
<name>M0KD71_9EURY</name>
<keyword evidence="2" id="KW-1185">Reference proteome</keyword>
<organism evidence="1 2">
    <name type="scientific">Haloarcula amylolytica JCM 13557</name>
    <dbReference type="NCBI Taxonomy" id="1227452"/>
    <lineage>
        <taxon>Archaea</taxon>
        <taxon>Methanobacteriati</taxon>
        <taxon>Methanobacteriota</taxon>
        <taxon>Stenosarchaea group</taxon>
        <taxon>Halobacteria</taxon>
        <taxon>Halobacteriales</taxon>
        <taxon>Haloarculaceae</taxon>
        <taxon>Haloarcula</taxon>
    </lineage>
</organism>
<dbReference type="EMBL" id="AOLW01000035">
    <property type="protein sequence ID" value="EMA18119.1"/>
    <property type="molecule type" value="Genomic_DNA"/>
</dbReference>
<comment type="caution">
    <text evidence="1">The sequence shown here is derived from an EMBL/GenBank/DDBJ whole genome shotgun (WGS) entry which is preliminary data.</text>
</comment>
<proteinExistence type="predicted"/>
<sequence length="64" mass="7355">MSYLDWLIFTVMISNGTYFRELVSASTRLSLWTDVILPMPARELRQSIMPLRSKTSQMITGVSN</sequence>